<comment type="caution">
    <text evidence="7">The sequence shown here is derived from an EMBL/GenBank/DDBJ whole genome shotgun (WGS) entry which is preliminary data.</text>
</comment>
<keyword evidence="2" id="KW-0067">ATP-binding</keyword>
<organism evidence="7 8">
    <name type="scientific">Bogoriella caseilytica</name>
    <dbReference type="NCBI Taxonomy" id="56055"/>
    <lineage>
        <taxon>Bacteria</taxon>
        <taxon>Bacillati</taxon>
        <taxon>Actinomycetota</taxon>
        <taxon>Actinomycetes</taxon>
        <taxon>Micrococcales</taxon>
        <taxon>Bogoriellaceae</taxon>
        <taxon>Bogoriella</taxon>
    </lineage>
</organism>
<feature type="compositionally biased region" description="Low complexity" evidence="4">
    <location>
        <begin position="25"/>
        <end position="42"/>
    </location>
</feature>
<proteinExistence type="inferred from homology"/>
<dbReference type="AlphaFoldDB" id="A0A3N2BER9"/>
<feature type="compositionally biased region" description="Low complexity" evidence="4">
    <location>
        <begin position="62"/>
        <end position="74"/>
    </location>
</feature>
<comment type="similarity">
    <text evidence="3">Belongs to the MoxR family.</text>
</comment>
<evidence type="ECO:0000313" key="7">
    <source>
        <dbReference type="EMBL" id="ROR73737.1"/>
    </source>
</evidence>
<dbReference type="InterPro" id="IPR041628">
    <property type="entry name" value="ChlI/MoxR_AAA_lid"/>
</dbReference>
<dbReference type="PIRSF" id="PIRSF002849">
    <property type="entry name" value="AAA_ATPase_chaperone_MoxR_prd"/>
    <property type="match status" value="1"/>
</dbReference>
<dbReference type="FunFam" id="3.40.50.300:FF:000640">
    <property type="entry name" value="MoxR family ATPase"/>
    <property type="match status" value="1"/>
</dbReference>
<evidence type="ECO:0000256" key="2">
    <source>
        <dbReference type="ARBA" id="ARBA00022840"/>
    </source>
</evidence>
<keyword evidence="1" id="KW-0547">Nucleotide-binding</keyword>
<dbReference type="RefSeq" id="WP_245991129.1">
    <property type="nucleotide sequence ID" value="NZ_RKHK01000001.1"/>
</dbReference>
<dbReference type="PANTHER" id="PTHR42759">
    <property type="entry name" value="MOXR FAMILY PROTEIN"/>
    <property type="match status" value="1"/>
</dbReference>
<keyword evidence="8" id="KW-1185">Reference proteome</keyword>
<dbReference type="Pfam" id="PF07726">
    <property type="entry name" value="AAA_3"/>
    <property type="match status" value="1"/>
</dbReference>
<feature type="domain" description="ATPase AAA-3" evidence="5">
    <location>
        <begin position="111"/>
        <end position="241"/>
    </location>
</feature>
<dbReference type="InterPro" id="IPR027417">
    <property type="entry name" value="P-loop_NTPase"/>
</dbReference>
<name>A0A3N2BER9_9MICO</name>
<dbReference type="Gene3D" id="3.40.50.300">
    <property type="entry name" value="P-loop containing nucleotide triphosphate hydrolases"/>
    <property type="match status" value="1"/>
</dbReference>
<evidence type="ECO:0000256" key="4">
    <source>
        <dbReference type="SAM" id="MobiDB-lite"/>
    </source>
</evidence>
<evidence type="ECO:0000256" key="1">
    <source>
        <dbReference type="ARBA" id="ARBA00022741"/>
    </source>
</evidence>
<dbReference type="PANTHER" id="PTHR42759:SF1">
    <property type="entry name" value="MAGNESIUM-CHELATASE SUBUNIT CHLD"/>
    <property type="match status" value="1"/>
</dbReference>
<gene>
    <name evidence="7" type="ORF">EDD31_2125</name>
</gene>
<dbReference type="Gene3D" id="1.10.8.80">
    <property type="entry name" value="Magnesium chelatase subunit I, C-Terminal domain"/>
    <property type="match status" value="1"/>
</dbReference>
<sequence>MSQYPHTPAGPPAGGQPSGDERFQPHGPHQQQPGVPHQSQPEPHQPEHQGAPLGPPAEHDPVAPSAPSGPAAEESPARAKLAALRTEIGKAVVGQDAAVTGLVIGLLCQGHVLLEGVPGVAKTLLVRTLAATLKLGTKRVQFTPDLMPGDVTGSLVYDARTAEFHFREGPVFTNLMLADEINRTPPKTQAALLEAMEERQVSVEGDPKPVPDPFMVIATQNPIEYEGTYPLPEAQLDRFLLKVLLPIPEREQEIEVLNRHTHGFDPRDLQAAGVSVVAGPEDLADARAEIAQVQISREVIGYAVDIVRATRTSPSLAQGVSPRGATALLRTARAWAWLSGRSYVTPDDVKALTHTTLRHRVQLQAEAELEGVTAESVLDGILATVPVPR</sequence>
<dbReference type="Proteomes" id="UP000280668">
    <property type="component" value="Unassembled WGS sequence"/>
</dbReference>
<feature type="region of interest" description="Disordered" evidence="4">
    <location>
        <begin position="1"/>
        <end position="78"/>
    </location>
</feature>
<evidence type="ECO:0000259" key="6">
    <source>
        <dbReference type="Pfam" id="PF17863"/>
    </source>
</evidence>
<feature type="domain" description="ChlI/MoxR AAA lid" evidence="6">
    <location>
        <begin position="308"/>
        <end position="379"/>
    </location>
</feature>
<dbReference type="GO" id="GO:0016887">
    <property type="term" value="F:ATP hydrolysis activity"/>
    <property type="evidence" value="ECO:0007669"/>
    <property type="project" value="InterPro"/>
</dbReference>
<reference evidence="7 8" key="1">
    <citation type="submission" date="2018-11" db="EMBL/GenBank/DDBJ databases">
        <title>Sequencing the genomes of 1000 actinobacteria strains.</title>
        <authorList>
            <person name="Klenk H.-P."/>
        </authorList>
    </citation>
    <scope>NUCLEOTIDE SEQUENCE [LARGE SCALE GENOMIC DNA]</scope>
    <source>
        <strain evidence="7 8">DSM 11294</strain>
    </source>
</reference>
<protein>
    <submittedName>
        <fullName evidence="7">MoxR-like ATPase</fullName>
    </submittedName>
</protein>
<dbReference type="Pfam" id="PF17863">
    <property type="entry name" value="AAA_lid_2"/>
    <property type="match status" value="1"/>
</dbReference>
<dbReference type="GO" id="GO:0005524">
    <property type="term" value="F:ATP binding"/>
    <property type="evidence" value="ECO:0007669"/>
    <property type="project" value="UniProtKB-KW"/>
</dbReference>
<dbReference type="EMBL" id="RKHK01000001">
    <property type="protein sequence ID" value="ROR73737.1"/>
    <property type="molecule type" value="Genomic_DNA"/>
</dbReference>
<evidence type="ECO:0000256" key="3">
    <source>
        <dbReference type="ARBA" id="ARBA00061607"/>
    </source>
</evidence>
<dbReference type="InterPro" id="IPR050764">
    <property type="entry name" value="CbbQ/NirQ/NorQ/GpvN"/>
</dbReference>
<evidence type="ECO:0000259" key="5">
    <source>
        <dbReference type="Pfam" id="PF07726"/>
    </source>
</evidence>
<dbReference type="SUPFAM" id="SSF52540">
    <property type="entry name" value="P-loop containing nucleoside triphosphate hydrolases"/>
    <property type="match status" value="1"/>
</dbReference>
<accession>A0A3N2BER9</accession>
<dbReference type="InterPro" id="IPR011703">
    <property type="entry name" value="ATPase_AAA-3"/>
</dbReference>
<evidence type="ECO:0000313" key="8">
    <source>
        <dbReference type="Proteomes" id="UP000280668"/>
    </source>
</evidence>